<feature type="transmembrane region" description="Helical" evidence="2">
    <location>
        <begin position="151"/>
        <end position="170"/>
    </location>
</feature>
<reference evidence="3 4" key="1">
    <citation type="submission" date="2015-09" db="EMBL/GenBank/DDBJ databases">
        <authorList>
            <consortium name="Swine Surveillance"/>
        </authorList>
    </citation>
    <scope>NUCLEOTIDE SEQUENCE [LARGE SCALE GENOMIC DNA]</scope>
    <source>
        <strain evidence="3 4">CECT 8383</strain>
    </source>
</reference>
<dbReference type="AlphaFoldDB" id="A0A0P1GNL3"/>
<gene>
    <name evidence="3" type="primary">melB</name>
    <name evidence="3" type="ORF">TM5383_01061</name>
</gene>
<protein>
    <submittedName>
        <fullName evidence="3">Thiomethylgalactoside permease II</fullName>
    </submittedName>
</protein>
<feature type="transmembrane region" description="Helical" evidence="2">
    <location>
        <begin position="363"/>
        <end position="385"/>
    </location>
</feature>
<dbReference type="GO" id="GO:0015293">
    <property type="term" value="F:symporter activity"/>
    <property type="evidence" value="ECO:0007669"/>
    <property type="project" value="InterPro"/>
</dbReference>
<dbReference type="GO" id="GO:0008643">
    <property type="term" value="P:carbohydrate transport"/>
    <property type="evidence" value="ECO:0007669"/>
    <property type="project" value="InterPro"/>
</dbReference>
<keyword evidence="2" id="KW-0812">Transmembrane</keyword>
<feature type="transmembrane region" description="Helical" evidence="2">
    <location>
        <begin position="314"/>
        <end position="342"/>
    </location>
</feature>
<evidence type="ECO:0000313" key="3">
    <source>
        <dbReference type="EMBL" id="CUH83858.1"/>
    </source>
</evidence>
<proteinExistence type="inferred from homology"/>
<dbReference type="STRING" id="340021.TM5383_01061"/>
<dbReference type="PANTHER" id="PTHR11328">
    <property type="entry name" value="MAJOR FACILITATOR SUPERFAMILY DOMAIN-CONTAINING PROTEIN"/>
    <property type="match status" value="1"/>
</dbReference>
<dbReference type="EMBL" id="CYSF01000006">
    <property type="protein sequence ID" value="CUH83858.1"/>
    <property type="molecule type" value="Genomic_DNA"/>
</dbReference>
<feature type="transmembrane region" description="Helical" evidence="2">
    <location>
        <begin position="228"/>
        <end position="250"/>
    </location>
</feature>
<keyword evidence="2" id="KW-1133">Transmembrane helix</keyword>
<dbReference type="InterPro" id="IPR039672">
    <property type="entry name" value="MFS_2"/>
</dbReference>
<feature type="transmembrane region" description="Helical" evidence="2">
    <location>
        <begin position="12"/>
        <end position="38"/>
    </location>
</feature>
<dbReference type="SUPFAM" id="SSF103473">
    <property type="entry name" value="MFS general substrate transporter"/>
    <property type="match status" value="1"/>
</dbReference>
<feature type="transmembrane region" description="Helical" evidence="2">
    <location>
        <begin position="290"/>
        <end position="308"/>
    </location>
</feature>
<accession>A0A0P1GNL3</accession>
<feature type="transmembrane region" description="Helical" evidence="2">
    <location>
        <begin position="176"/>
        <end position="197"/>
    </location>
</feature>
<name>A0A0P1GNL3_9RHOB</name>
<dbReference type="Proteomes" id="UP000051681">
    <property type="component" value="Unassembled WGS sequence"/>
</dbReference>
<dbReference type="PANTHER" id="PTHR11328:SF24">
    <property type="entry name" value="MAJOR FACILITATOR SUPERFAMILY (MFS) PROFILE DOMAIN-CONTAINING PROTEIN"/>
    <property type="match status" value="1"/>
</dbReference>
<feature type="transmembrane region" description="Helical" evidence="2">
    <location>
        <begin position="397"/>
        <end position="419"/>
    </location>
</feature>
<feature type="transmembrane region" description="Helical" evidence="2">
    <location>
        <begin position="82"/>
        <end position="100"/>
    </location>
</feature>
<evidence type="ECO:0000313" key="4">
    <source>
        <dbReference type="Proteomes" id="UP000051681"/>
    </source>
</evidence>
<comment type="similarity">
    <text evidence="1">Belongs to the sodium:galactoside symporter (TC 2.A.2) family.</text>
</comment>
<feature type="transmembrane region" description="Helical" evidence="2">
    <location>
        <begin position="44"/>
        <end position="62"/>
    </location>
</feature>
<organism evidence="3 4">
    <name type="scientific">Thalassovita mediterranea</name>
    <dbReference type="NCBI Taxonomy" id="340021"/>
    <lineage>
        <taxon>Bacteria</taxon>
        <taxon>Pseudomonadati</taxon>
        <taxon>Pseudomonadota</taxon>
        <taxon>Alphaproteobacteria</taxon>
        <taxon>Rhodobacterales</taxon>
        <taxon>Roseobacteraceae</taxon>
        <taxon>Thalassovita</taxon>
    </lineage>
</organism>
<dbReference type="Pfam" id="PF13347">
    <property type="entry name" value="MFS_2"/>
    <property type="match status" value="1"/>
</dbReference>
<dbReference type="InterPro" id="IPR036259">
    <property type="entry name" value="MFS_trans_sf"/>
</dbReference>
<dbReference type="Gene3D" id="1.20.1250.20">
    <property type="entry name" value="MFS general substrate transporter like domains"/>
    <property type="match status" value="2"/>
</dbReference>
<sequence>MQPTNRNMNIWQLMCFSALSAPLAMVGFAVVSFVPTFYAIDMGIGLGLVGMIFMFGRFFDVFTDPLIGALSDQTRGKWGPRLPWMVVAFPGVILFAWLLLTPPQNVGPVYLFCVISGYLLFVTAFDVPYSSIGLEISPHVHERSVLAGTKAVFQIIGALGASAVPILVGVGMQASLATLATIFLVSFPAALALFLLWSPRHIGASRGARTTAWASWRNCLKQSAFRRLMFVFFTVQAANAMTVGLLVLFVRHVLQAPEMVGQMFLMLLLATALFVPLWVLLSKRIGKRHTWALAVLSCTAILLASYSIGANDVMLMRTICLGLGACMTCDAIMPTSILADIVAQDERRAGHPRAASYLALKNAASKMAFVAPMGIAFPVLGLFGFDQAGAGSSEHLGVLLFFFAGLPCVLRLAVAGFLLRKSGDFTIHAHSA</sequence>
<dbReference type="GO" id="GO:0005886">
    <property type="term" value="C:plasma membrane"/>
    <property type="evidence" value="ECO:0007669"/>
    <property type="project" value="TreeGrafter"/>
</dbReference>
<keyword evidence="4" id="KW-1185">Reference proteome</keyword>
<evidence type="ECO:0000256" key="1">
    <source>
        <dbReference type="ARBA" id="ARBA00009617"/>
    </source>
</evidence>
<feature type="transmembrane region" description="Helical" evidence="2">
    <location>
        <begin position="262"/>
        <end position="281"/>
    </location>
</feature>
<keyword evidence="2" id="KW-0472">Membrane</keyword>
<evidence type="ECO:0000256" key="2">
    <source>
        <dbReference type="SAM" id="Phobius"/>
    </source>
</evidence>
<feature type="transmembrane region" description="Helical" evidence="2">
    <location>
        <begin position="106"/>
        <end position="130"/>
    </location>
</feature>